<feature type="domain" description="ATP-grasp" evidence="5">
    <location>
        <begin position="28"/>
        <end position="90"/>
    </location>
</feature>
<dbReference type="PROSITE" id="PS50975">
    <property type="entry name" value="ATP_GRASP"/>
    <property type="match status" value="1"/>
</dbReference>
<keyword evidence="2 3" id="KW-0067">ATP-binding</keyword>
<gene>
    <name evidence="6" type="ORF">GCM10025876_26910</name>
</gene>
<evidence type="ECO:0000256" key="4">
    <source>
        <dbReference type="SAM" id="MobiDB-lite"/>
    </source>
</evidence>
<dbReference type="InterPro" id="IPR011761">
    <property type="entry name" value="ATP-grasp"/>
</dbReference>
<proteinExistence type="predicted"/>
<organism evidence="6 7">
    <name type="scientific">Demequina litorisediminis</name>
    <dbReference type="NCBI Taxonomy" id="1849022"/>
    <lineage>
        <taxon>Bacteria</taxon>
        <taxon>Bacillati</taxon>
        <taxon>Actinomycetota</taxon>
        <taxon>Actinomycetes</taxon>
        <taxon>Micrococcales</taxon>
        <taxon>Demequinaceae</taxon>
        <taxon>Demequina</taxon>
    </lineage>
</organism>
<evidence type="ECO:0000313" key="6">
    <source>
        <dbReference type="EMBL" id="GMA36487.1"/>
    </source>
</evidence>
<dbReference type="SUPFAM" id="SSF51246">
    <property type="entry name" value="Rudiment single hybrid motif"/>
    <property type="match status" value="1"/>
</dbReference>
<dbReference type="Gene3D" id="3.30.470.20">
    <property type="entry name" value="ATP-grasp fold, B domain"/>
    <property type="match status" value="1"/>
</dbReference>
<evidence type="ECO:0000256" key="3">
    <source>
        <dbReference type="PROSITE-ProRule" id="PRU00409"/>
    </source>
</evidence>
<dbReference type="InterPro" id="IPR011054">
    <property type="entry name" value="Rudment_hybrid_motif"/>
</dbReference>
<dbReference type="EMBL" id="BSUN01000001">
    <property type="protein sequence ID" value="GMA36487.1"/>
    <property type="molecule type" value="Genomic_DNA"/>
</dbReference>
<sequence>MVESLQRDGVCSEVTAPAPDLDPQRAAEAEEIARTVAEALDVTGALAVELFETADGILINELAMRPHNSGHWSMDGAVTGQFEQHLRAVLDLPLGDTTPTAPWTVMANVLGGARTDLESALGDVTDAAAKIHLYGKDVRPGRKVGHVNLSGTDRAETYERAVAAAAVVRDGAPA</sequence>
<dbReference type="InterPro" id="IPR003135">
    <property type="entry name" value="ATP-grasp_carboxylate-amine"/>
</dbReference>
<evidence type="ECO:0000256" key="1">
    <source>
        <dbReference type="ARBA" id="ARBA00022741"/>
    </source>
</evidence>
<evidence type="ECO:0000256" key="2">
    <source>
        <dbReference type="ARBA" id="ARBA00022840"/>
    </source>
</evidence>
<feature type="region of interest" description="Disordered" evidence="4">
    <location>
        <begin position="1"/>
        <end position="21"/>
    </location>
</feature>
<dbReference type="Proteomes" id="UP001157125">
    <property type="component" value="Unassembled WGS sequence"/>
</dbReference>
<evidence type="ECO:0000259" key="5">
    <source>
        <dbReference type="PROSITE" id="PS50975"/>
    </source>
</evidence>
<dbReference type="Pfam" id="PF02222">
    <property type="entry name" value="ATP-grasp"/>
    <property type="match status" value="1"/>
</dbReference>
<protein>
    <recommendedName>
        <fullName evidence="5">ATP-grasp domain-containing protein</fullName>
    </recommendedName>
</protein>
<keyword evidence="7" id="KW-1185">Reference proteome</keyword>
<dbReference type="PANTHER" id="PTHR11609:SF5">
    <property type="entry name" value="PHOSPHORIBOSYLAMINOIMIDAZOLE CARBOXYLASE"/>
    <property type="match status" value="1"/>
</dbReference>
<name>A0ABQ6IIB3_9MICO</name>
<keyword evidence="1 3" id="KW-0547">Nucleotide-binding</keyword>
<evidence type="ECO:0000313" key="7">
    <source>
        <dbReference type="Proteomes" id="UP001157125"/>
    </source>
</evidence>
<dbReference type="InterPro" id="IPR040686">
    <property type="entry name" value="PurK_C"/>
</dbReference>
<reference evidence="7" key="1">
    <citation type="journal article" date="2019" name="Int. J. Syst. Evol. Microbiol.">
        <title>The Global Catalogue of Microorganisms (GCM) 10K type strain sequencing project: providing services to taxonomists for standard genome sequencing and annotation.</title>
        <authorList>
            <consortium name="The Broad Institute Genomics Platform"/>
            <consortium name="The Broad Institute Genome Sequencing Center for Infectious Disease"/>
            <person name="Wu L."/>
            <person name="Ma J."/>
        </authorList>
    </citation>
    <scope>NUCLEOTIDE SEQUENCE [LARGE SCALE GENOMIC DNA]</scope>
    <source>
        <strain evidence="7">NBRC 112299</strain>
    </source>
</reference>
<dbReference type="SUPFAM" id="SSF56059">
    <property type="entry name" value="Glutathione synthetase ATP-binding domain-like"/>
    <property type="match status" value="1"/>
</dbReference>
<dbReference type="PANTHER" id="PTHR11609">
    <property type="entry name" value="PURINE BIOSYNTHESIS PROTEIN 6/7, PUR6/7"/>
    <property type="match status" value="1"/>
</dbReference>
<dbReference type="Pfam" id="PF17769">
    <property type="entry name" value="PurK_C"/>
    <property type="match status" value="1"/>
</dbReference>
<accession>A0ABQ6IIB3</accession>
<comment type="caution">
    <text evidence="6">The sequence shown here is derived from an EMBL/GenBank/DDBJ whole genome shotgun (WGS) entry which is preliminary data.</text>
</comment>